<sequence>MGRVSDALNEAAELYLLLGRVTRALRKTGDAGSLSSGVASALATLTRSGPMRLGDLAAAERVTAPTMSRIVTALEKAEYLVRTADPDDGRAQLLSATDAGRQLVTGLTSSRIQLFATALERLDAAQRNSLATGLAAIEQALT</sequence>
<dbReference type="Proteomes" id="UP000535543">
    <property type="component" value="Unassembled WGS sequence"/>
</dbReference>
<dbReference type="GO" id="GO:0003677">
    <property type="term" value="F:DNA binding"/>
    <property type="evidence" value="ECO:0007669"/>
    <property type="project" value="UniProtKB-KW"/>
</dbReference>
<keyword evidence="3" id="KW-0804">Transcription</keyword>
<comment type="caution">
    <text evidence="5">The sequence shown here is derived from an EMBL/GenBank/DDBJ whole genome shotgun (WGS) entry which is preliminary data.</text>
</comment>
<keyword evidence="2" id="KW-0238">DNA-binding</keyword>
<evidence type="ECO:0000256" key="3">
    <source>
        <dbReference type="ARBA" id="ARBA00023163"/>
    </source>
</evidence>
<dbReference type="SUPFAM" id="SSF46785">
    <property type="entry name" value="Winged helix' DNA-binding domain"/>
    <property type="match status" value="1"/>
</dbReference>
<evidence type="ECO:0000256" key="2">
    <source>
        <dbReference type="ARBA" id="ARBA00023125"/>
    </source>
</evidence>
<dbReference type="InterPro" id="IPR023187">
    <property type="entry name" value="Tscrpt_reg_MarR-type_CS"/>
</dbReference>
<proteinExistence type="predicted"/>
<evidence type="ECO:0000259" key="4">
    <source>
        <dbReference type="PROSITE" id="PS50995"/>
    </source>
</evidence>
<evidence type="ECO:0000313" key="5">
    <source>
        <dbReference type="EMBL" id="NMN98096.1"/>
    </source>
</evidence>
<dbReference type="PROSITE" id="PS50995">
    <property type="entry name" value="HTH_MARR_2"/>
    <property type="match status" value="1"/>
</dbReference>
<dbReference type="InterPro" id="IPR036388">
    <property type="entry name" value="WH-like_DNA-bd_sf"/>
</dbReference>
<name>A0A848KJT6_9NOCA</name>
<dbReference type="InterPro" id="IPR052526">
    <property type="entry name" value="HTH-type_Bedaq_tolerance"/>
</dbReference>
<dbReference type="EMBL" id="VCQU01000009">
    <property type="protein sequence ID" value="NMN98096.1"/>
    <property type="molecule type" value="Genomic_DNA"/>
</dbReference>
<organism evidence="5 6">
    <name type="scientific">Antrihabitans stalactiti</name>
    <dbReference type="NCBI Taxonomy" id="2584121"/>
    <lineage>
        <taxon>Bacteria</taxon>
        <taxon>Bacillati</taxon>
        <taxon>Actinomycetota</taxon>
        <taxon>Actinomycetes</taxon>
        <taxon>Mycobacteriales</taxon>
        <taxon>Nocardiaceae</taxon>
        <taxon>Antrihabitans</taxon>
    </lineage>
</organism>
<dbReference type="GO" id="GO:0003700">
    <property type="term" value="F:DNA-binding transcription factor activity"/>
    <property type="evidence" value="ECO:0007669"/>
    <property type="project" value="InterPro"/>
</dbReference>
<evidence type="ECO:0000313" key="6">
    <source>
        <dbReference type="Proteomes" id="UP000535543"/>
    </source>
</evidence>
<feature type="domain" description="HTH marR-type" evidence="4">
    <location>
        <begin position="11"/>
        <end position="139"/>
    </location>
</feature>
<keyword evidence="1" id="KW-0805">Transcription regulation</keyword>
<dbReference type="SMART" id="SM00347">
    <property type="entry name" value="HTH_MARR"/>
    <property type="match status" value="1"/>
</dbReference>
<evidence type="ECO:0000256" key="1">
    <source>
        <dbReference type="ARBA" id="ARBA00023015"/>
    </source>
</evidence>
<dbReference type="PANTHER" id="PTHR39515:SF2">
    <property type="entry name" value="HTH-TYPE TRANSCRIPTIONAL REGULATOR RV0880"/>
    <property type="match status" value="1"/>
</dbReference>
<keyword evidence="6" id="KW-1185">Reference proteome</keyword>
<dbReference type="PANTHER" id="PTHR39515">
    <property type="entry name" value="CONSERVED PROTEIN"/>
    <property type="match status" value="1"/>
</dbReference>
<dbReference type="Pfam" id="PF01047">
    <property type="entry name" value="MarR"/>
    <property type="match status" value="1"/>
</dbReference>
<reference evidence="5 6" key="2">
    <citation type="submission" date="2020-06" db="EMBL/GenBank/DDBJ databases">
        <title>Antribacter stalactiti gen. nov., sp. nov., a new member of the family Nacardiaceae isolated from a cave.</title>
        <authorList>
            <person name="Kim I.S."/>
        </authorList>
    </citation>
    <scope>NUCLEOTIDE SEQUENCE [LARGE SCALE GENOMIC DNA]</scope>
    <source>
        <strain evidence="5 6">YC2-7</strain>
    </source>
</reference>
<reference evidence="5 6" key="1">
    <citation type="submission" date="2019-05" db="EMBL/GenBank/DDBJ databases">
        <authorList>
            <person name="Lee S.D."/>
        </authorList>
    </citation>
    <scope>NUCLEOTIDE SEQUENCE [LARGE SCALE GENOMIC DNA]</scope>
    <source>
        <strain evidence="5 6">YC2-7</strain>
    </source>
</reference>
<gene>
    <name evidence="5" type="ORF">FGL95_23940</name>
</gene>
<dbReference type="InterPro" id="IPR036390">
    <property type="entry name" value="WH_DNA-bd_sf"/>
</dbReference>
<dbReference type="InterPro" id="IPR000835">
    <property type="entry name" value="HTH_MarR-typ"/>
</dbReference>
<accession>A0A848KJT6</accession>
<dbReference type="Gene3D" id="1.10.10.10">
    <property type="entry name" value="Winged helix-like DNA-binding domain superfamily/Winged helix DNA-binding domain"/>
    <property type="match status" value="1"/>
</dbReference>
<protein>
    <submittedName>
        <fullName evidence="5">MarR family transcriptional regulator</fullName>
    </submittedName>
</protein>
<dbReference type="AlphaFoldDB" id="A0A848KJT6"/>
<dbReference type="PROSITE" id="PS01117">
    <property type="entry name" value="HTH_MARR_1"/>
    <property type="match status" value="1"/>
</dbReference>